<gene>
    <name evidence="2" type="ORF">A2876_04180</name>
</gene>
<dbReference type="GO" id="GO:0016780">
    <property type="term" value="F:phosphotransferase activity, for other substituted phosphate groups"/>
    <property type="evidence" value="ECO:0007669"/>
    <property type="project" value="InterPro"/>
</dbReference>
<feature type="transmembrane region" description="Helical" evidence="1">
    <location>
        <begin position="28"/>
        <end position="45"/>
    </location>
</feature>
<dbReference type="GO" id="GO:0016020">
    <property type="term" value="C:membrane"/>
    <property type="evidence" value="ECO:0007669"/>
    <property type="project" value="InterPro"/>
</dbReference>
<protein>
    <recommendedName>
        <fullName evidence="4">CDP-alcohol phosphatidyltransferase</fullName>
    </recommendedName>
</protein>
<evidence type="ECO:0000256" key="1">
    <source>
        <dbReference type="SAM" id="Phobius"/>
    </source>
</evidence>
<reference evidence="2 3" key="1">
    <citation type="journal article" date="2016" name="Nat. Commun.">
        <title>Thousands of microbial genomes shed light on interconnected biogeochemical processes in an aquifer system.</title>
        <authorList>
            <person name="Anantharaman K."/>
            <person name="Brown C.T."/>
            <person name="Hug L.A."/>
            <person name="Sharon I."/>
            <person name="Castelle C.J."/>
            <person name="Probst A.J."/>
            <person name="Thomas B.C."/>
            <person name="Singh A."/>
            <person name="Wilkins M.J."/>
            <person name="Karaoz U."/>
            <person name="Brodie E.L."/>
            <person name="Williams K.H."/>
            <person name="Hubbard S.S."/>
            <person name="Banfield J.F."/>
        </authorList>
    </citation>
    <scope>NUCLEOTIDE SEQUENCE [LARGE SCALE GENOMIC DNA]</scope>
</reference>
<name>A0A1F4YEZ7_9BACT</name>
<dbReference type="InterPro" id="IPR000462">
    <property type="entry name" value="CDP-OH_P_trans"/>
</dbReference>
<accession>A0A1F4YEZ7</accession>
<keyword evidence="1" id="KW-0472">Membrane</keyword>
<evidence type="ECO:0000313" key="3">
    <source>
        <dbReference type="Proteomes" id="UP000178176"/>
    </source>
</evidence>
<dbReference type="InterPro" id="IPR043130">
    <property type="entry name" value="CDP-OH_PTrfase_TM_dom"/>
</dbReference>
<keyword evidence="1" id="KW-1133">Transmembrane helix</keyword>
<dbReference type="Proteomes" id="UP000178176">
    <property type="component" value="Unassembled WGS sequence"/>
</dbReference>
<evidence type="ECO:0000313" key="2">
    <source>
        <dbReference type="EMBL" id="OGC92464.1"/>
    </source>
</evidence>
<dbReference type="Gene3D" id="1.20.120.1760">
    <property type="match status" value="1"/>
</dbReference>
<comment type="caution">
    <text evidence="2">The sequence shown here is derived from an EMBL/GenBank/DDBJ whole genome shotgun (WGS) entry which is preliminary data.</text>
</comment>
<evidence type="ECO:0008006" key="4">
    <source>
        <dbReference type="Google" id="ProtNLM"/>
    </source>
</evidence>
<feature type="transmembrane region" description="Helical" evidence="1">
    <location>
        <begin position="93"/>
        <end position="122"/>
    </location>
</feature>
<dbReference type="AlphaFoldDB" id="A0A1F4YEZ7"/>
<dbReference type="GO" id="GO:0008654">
    <property type="term" value="P:phospholipid biosynthetic process"/>
    <property type="evidence" value="ECO:0007669"/>
    <property type="project" value="InterPro"/>
</dbReference>
<organism evidence="2 3">
    <name type="scientific">Candidatus Amesbacteria bacterium RIFCSPHIGHO2_01_FULL_48_32b</name>
    <dbReference type="NCBI Taxonomy" id="1797253"/>
    <lineage>
        <taxon>Bacteria</taxon>
        <taxon>Candidatus Amesiibacteriota</taxon>
    </lineage>
</organism>
<dbReference type="Pfam" id="PF01066">
    <property type="entry name" value="CDP-OH_P_transf"/>
    <property type="match status" value="1"/>
</dbReference>
<sequence>MVNFEVGKIFFPAAKFLHKNLGLTPNQISLMSFGVGVTGAGLVWFGMVELALTFLAVSLVLDGLDGLVARAFGLESRRGEWLEVVLDRFSEGLWFGALVLGGFARWRWAALAMVAILLMTVLRDKTGFDPGFKRIVLFLGYGIGFDWVLKIIFGVNLLGFVANLVILDLDLQRRLDAK</sequence>
<dbReference type="EMBL" id="MEXH01000015">
    <property type="protein sequence ID" value="OGC92464.1"/>
    <property type="molecule type" value="Genomic_DNA"/>
</dbReference>
<proteinExistence type="predicted"/>
<keyword evidence="1" id="KW-0812">Transmembrane</keyword>